<dbReference type="EMBL" id="CP020559">
    <property type="protein sequence ID" value="ARE88070.1"/>
    <property type="molecule type" value="Genomic_DNA"/>
</dbReference>
<sequence length="357" mass="41638">MEVNHTNKIESEYDVLRRGVIMKEKVLIGLLCNNLKPVSFYKIDKDSPINLLKFTVKGISWTNQKIRGIILKNGEWQQITTGFPDVVYHRCYTSSTEITSRLETVIGKGKVFNSFTRFNKYQIYSILKETKLKDLLIPTYLYNQKLMLAMLKEEGAIIIKPQNSSLGSNIYKFSLENKEYKMYMRSPYPMKIFKTTETFIDYVKKYLHLDNYIMQPFIFFKTINGRIFDIRMLVQKNHEGLWDITEDMSRISYKKHFITNITYAIRPVGKVLEDIVVKKDITHELRKVSIQVAKTLEKELCVLGEISVDLGIGLDNKLWIIEVNGKPEKTIFQEISEEAVERAFLTPLSYAAYLAKT</sequence>
<reference evidence="3 4" key="1">
    <citation type="submission" date="2017-03" db="EMBL/GenBank/DDBJ databases">
        <title>Complete sequence of Clostridium formicaceticum DSM 92.</title>
        <authorList>
            <person name="Poehlein A."/>
            <person name="Karl M."/>
            <person name="Bengelsdorf F.R."/>
            <person name="Duerre P."/>
            <person name="Daniel R."/>
        </authorList>
    </citation>
    <scope>NUCLEOTIDE SEQUENCE [LARGE SCALE GENOMIC DNA]</scope>
    <source>
        <strain evidence="3 4">DSM 92</strain>
    </source>
</reference>
<evidence type="ECO:0000256" key="1">
    <source>
        <dbReference type="PROSITE-ProRule" id="PRU00409"/>
    </source>
</evidence>
<proteinExistence type="predicted"/>
<dbReference type="PROSITE" id="PS50975">
    <property type="entry name" value="ATP_GRASP"/>
    <property type="match status" value="1"/>
</dbReference>
<evidence type="ECO:0000313" key="3">
    <source>
        <dbReference type="EMBL" id="ARE88070.1"/>
    </source>
</evidence>
<evidence type="ECO:0000313" key="4">
    <source>
        <dbReference type="Proteomes" id="UP000192478"/>
    </source>
</evidence>
<dbReference type="InterPro" id="IPR026838">
    <property type="entry name" value="YheC/D"/>
</dbReference>
<keyword evidence="1" id="KW-0067">ATP-binding</keyword>
<evidence type="ECO:0000259" key="2">
    <source>
        <dbReference type="PROSITE" id="PS50975"/>
    </source>
</evidence>
<dbReference type="Pfam" id="PF14398">
    <property type="entry name" value="ATPgrasp_YheCD"/>
    <property type="match status" value="1"/>
</dbReference>
<feature type="domain" description="ATP-grasp" evidence="2">
    <location>
        <begin position="129"/>
        <end position="353"/>
    </location>
</feature>
<dbReference type="GO" id="GO:0005524">
    <property type="term" value="F:ATP binding"/>
    <property type="evidence" value="ECO:0007669"/>
    <property type="project" value="UniProtKB-UniRule"/>
</dbReference>
<dbReference type="Proteomes" id="UP000192478">
    <property type="component" value="Chromosome"/>
</dbReference>
<dbReference type="Gene3D" id="3.30.470.20">
    <property type="entry name" value="ATP-grasp fold, B domain"/>
    <property type="match status" value="1"/>
</dbReference>
<dbReference type="SUPFAM" id="SSF56059">
    <property type="entry name" value="Glutathione synthetase ATP-binding domain-like"/>
    <property type="match status" value="1"/>
</dbReference>
<name>A0AAC9RPR4_9CLOT</name>
<dbReference type="InterPro" id="IPR011761">
    <property type="entry name" value="ATP-grasp"/>
</dbReference>
<gene>
    <name evidence="3" type="primary">yheD</name>
    <name evidence="3" type="ORF">CLFO_24710</name>
</gene>
<dbReference type="AlphaFoldDB" id="A0AAC9RPR4"/>
<accession>A0AAC9RPR4</accession>
<protein>
    <submittedName>
        <fullName evidence="3">Endospore coat-associated protein YheD</fullName>
    </submittedName>
</protein>
<keyword evidence="1" id="KW-0547">Nucleotide-binding</keyword>
<dbReference type="GO" id="GO:0046872">
    <property type="term" value="F:metal ion binding"/>
    <property type="evidence" value="ECO:0007669"/>
    <property type="project" value="InterPro"/>
</dbReference>
<organism evidence="3 4">
    <name type="scientific">Clostridium formicaceticum</name>
    <dbReference type="NCBI Taxonomy" id="1497"/>
    <lineage>
        <taxon>Bacteria</taxon>
        <taxon>Bacillati</taxon>
        <taxon>Bacillota</taxon>
        <taxon>Clostridia</taxon>
        <taxon>Eubacteriales</taxon>
        <taxon>Clostridiaceae</taxon>
        <taxon>Clostridium</taxon>
    </lineage>
</organism>